<dbReference type="AlphaFoldDB" id="A0A2P2P532"/>
<evidence type="ECO:0000313" key="2">
    <source>
        <dbReference type="EMBL" id="MBX49840.1"/>
    </source>
</evidence>
<sequence>MQVCAQPKNSKDKCSLEKQNTNGN</sequence>
<dbReference type="EMBL" id="GGEC01069356">
    <property type="protein sequence ID" value="MBX49840.1"/>
    <property type="molecule type" value="Transcribed_RNA"/>
</dbReference>
<protein>
    <submittedName>
        <fullName evidence="2">Uncharacterized protein</fullName>
    </submittedName>
</protein>
<reference evidence="2" key="1">
    <citation type="submission" date="2018-02" db="EMBL/GenBank/DDBJ databases">
        <title>Rhizophora mucronata_Transcriptome.</title>
        <authorList>
            <person name="Meera S.P."/>
            <person name="Sreeshan A."/>
            <person name="Augustine A."/>
        </authorList>
    </citation>
    <scope>NUCLEOTIDE SEQUENCE</scope>
    <source>
        <tissue evidence="2">Leaf</tissue>
    </source>
</reference>
<feature type="region of interest" description="Disordered" evidence="1">
    <location>
        <begin position="1"/>
        <end position="24"/>
    </location>
</feature>
<organism evidence="2">
    <name type="scientific">Rhizophora mucronata</name>
    <name type="common">Asiatic mangrove</name>
    <dbReference type="NCBI Taxonomy" id="61149"/>
    <lineage>
        <taxon>Eukaryota</taxon>
        <taxon>Viridiplantae</taxon>
        <taxon>Streptophyta</taxon>
        <taxon>Embryophyta</taxon>
        <taxon>Tracheophyta</taxon>
        <taxon>Spermatophyta</taxon>
        <taxon>Magnoliopsida</taxon>
        <taxon>eudicotyledons</taxon>
        <taxon>Gunneridae</taxon>
        <taxon>Pentapetalae</taxon>
        <taxon>rosids</taxon>
        <taxon>fabids</taxon>
        <taxon>Malpighiales</taxon>
        <taxon>Rhizophoraceae</taxon>
        <taxon>Rhizophora</taxon>
    </lineage>
</organism>
<name>A0A2P2P532_RHIMU</name>
<accession>A0A2P2P532</accession>
<evidence type="ECO:0000256" key="1">
    <source>
        <dbReference type="SAM" id="MobiDB-lite"/>
    </source>
</evidence>
<proteinExistence type="predicted"/>